<reference evidence="1 2" key="1">
    <citation type="submission" date="2019-12" db="EMBL/GenBank/DDBJ databases">
        <authorList>
            <person name="Yang R."/>
        </authorList>
    </citation>
    <scope>NUCLEOTIDE SEQUENCE [LARGE SCALE GENOMIC DNA]</scope>
    <source>
        <strain evidence="1 2">DONG20-135</strain>
    </source>
</reference>
<evidence type="ECO:0000313" key="2">
    <source>
        <dbReference type="Proteomes" id="UP000434036"/>
    </source>
</evidence>
<organism evidence="1 2">
    <name type="scientific">Copranaerobaculum intestinale</name>
    <dbReference type="NCBI Taxonomy" id="2692629"/>
    <lineage>
        <taxon>Bacteria</taxon>
        <taxon>Bacillati</taxon>
        <taxon>Bacillota</taxon>
        <taxon>Erysipelotrichia</taxon>
        <taxon>Erysipelotrichales</taxon>
        <taxon>Erysipelotrichaceae</taxon>
        <taxon>Copranaerobaculum</taxon>
    </lineage>
</organism>
<keyword evidence="2" id="KW-1185">Reference proteome</keyword>
<dbReference type="SUPFAM" id="SSF141571">
    <property type="entry name" value="Pentapeptide repeat-like"/>
    <property type="match status" value="1"/>
</dbReference>
<dbReference type="Pfam" id="PF00805">
    <property type="entry name" value="Pentapeptide"/>
    <property type="match status" value="1"/>
</dbReference>
<dbReference type="Proteomes" id="UP000434036">
    <property type="component" value="Unassembled WGS sequence"/>
</dbReference>
<dbReference type="RefSeq" id="WP_160625650.1">
    <property type="nucleotide sequence ID" value="NZ_WUUQ01000005.1"/>
</dbReference>
<proteinExistence type="predicted"/>
<dbReference type="InterPro" id="IPR001646">
    <property type="entry name" value="5peptide_repeat"/>
</dbReference>
<reference evidence="1 2" key="2">
    <citation type="submission" date="2020-01" db="EMBL/GenBank/DDBJ databases">
        <title>Clostridiaceae sp. nov. isolated from the gut of human by culturomics.</title>
        <authorList>
            <person name="Chang Y."/>
        </authorList>
    </citation>
    <scope>NUCLEOTIDE SEQUENCE [LARGE SCALE GENOMIC DNA]</scope>
    <source>
        <strain evidence="1 2">DONG20-135</strain>
    </source>
</reference>
<accession>A0A6N8UC15</accession>
<name>A0A6N8UC15_9FIRM</name>
<comment type="caution">
    <text evidence="1">The sequence shown here is derived from an EMBL/GenBank/DDBJ whole genome shotgun (WGS) entry which is preliminary data.</text>
</comment>
<dbReference type="AlphaFoldDB" id="A0A6N8UC15"/>
<evidence type="ECO:0000313" key="1">
    <source>
        <dbReference type="EMBL" id="MXQ74263.1"/>
    </source>
</evidence>
<sequence>MEMKDLRIQCENCFGLCCRALYFSKMDGFPENKRAGKACSYLCAASRCSIYSQLGEKHLKGCMNYDCFGAGQHMSAWIKQQNIYITDKQMDTAVMESFHKLMKLHQQLWYLKQAILLIEEHHLHIDTTGELEKLEILLRKEPDKITKPDIEISHDAVNGILRRVSACIQTKYANDTHIIGSSFLGKSFKKQSLKGCDFSMKLLIGCDFTDADLAYVNFLGSDVRDANFSNVDLRCSLFLTQFQINSAKGNKATMLPDYLKRPRTWNK</sequence>
<protein>
    <submittedName>
        <fullName evidence="1">Pentapeptide repeat-containing protein</fullName>
    </submittedName>
</protein>
<gene>
    <name evidence="1" type="ORF">GSF08_10000</name>
</gene>
<dbReference type="Gene3D" id="2.160.20.80">
    <property type="entry name" value="E3 ubiquitin-protein ligase SopA"/>
    <property type="match status" value="1"/>
</dbReference>
<dbReference type="EMBL" id="WUUQ01000005">
    <property type="protein sequence ID" value="MXQ74263.1"/>
    <property type="molecule type" value="Genomic_DNA"/>
</dbReference>